<comment type="caution">
    <text evidence="2">The sequence shown here is derived from an EMBL/GenBank/DDBJ whole genome shotgun (WGS) entry which is preliminary data.</text>
</comment>
<keyword evidence="3" id="KW-1185">Reference proteome</keyword>
<evidence type="ECO:0000256" key="1">
    <source>
        <dbReference type="SAM" id="MobiDB-lite"/>
    </source>
</evidence>
<name>A0ABN3KJT0_9ACTN</name>
<protein>
    <submittedName>
        <fullName evidence="2">Uncharacterized protein</fullName>
    </submittedName>
</protein>
<gene>
    <name evidence="2" type="ORF">GCM10010405_54900</name>
</gene>
<evidence type="ECO:0000313" key="3">
    <source>
        <dbReference type="Proteomes" id="UP001501638"/>
    </source>
</evidence>
<evidence type="ECO:0000313" key="2">
    <source>
        <dbReference type="EMBL" id="GAA2463412.1"/>
    </source>
</evidence>
<dbReference type="EMBL" id="BAAASZ010000042">
    <property type="protein sequence ID" value="GAA2463412.1"/>
    <property type="molecule type" value="Genomic_DNA"/>
</dbReference>
<feature type="region of interest" description="Disordered" evidence="1">
    <location>
        <begin position="1"/>
        <end position="30"/>
    </location>
</feature>
<sequence>MVQLNFRDVGGHAGAWATTHPTSRRSDRRNRFQKKALLLRTTEGEPEPLNVHEASRSVSDNHPLAVLWPADDTCT</sequence>
<organism evidence="2 3">
    <name type="scientific">Streptomyces macrosporus</name>
    <dbReference type="NCBI Taxonomy" id="44032"/>
    <lineage>
        <taxon>Bacteria</taxon>
        <taxon>Bacillati</taxon>
        <taxon>Actinomycetota</taxon>
        <taxon>Actinomycetes</taxon>
        <taxon>Kitasatosporales</taxon>
        <taxon>Streptomycetaceae</taxon>
        <taxon>Streptomyces</taxon>
    </lineage>
</organism>
<reference evidence="2 3" key="1">
    <citation type="journal article" date="2019" name="Int. J. Syst. Evol. Microbiol.">
        <title>The Global Catalogue of Microorganisms (GCM) 10K type strain sequencing project: providing services to taxonomists for standard genome sequencing and annotation.</title>
        <authorList>
            <consortium name="The Broad Institute Genomics Platform"/>
            <consortium name="The Broad Institute Genome Sequencing Center for Infectious Disease"/>
            <person name="Wu L."/>
            <person name="Ma J."/>
        </authorList>
    </citation>
    <scope>NUCLEOTIDE SEQUENCE [LARGE SCALE GENOMIC DNA]</scope>
    <source>
        <strain evidence="2 3">JCM 6305</strain>
    </source>
</reference>
<proteinExistence type="predicted"/>
<dbReference type="Proteomes" id="UP001501638">
    <property type="component" value="Unassembled WGS sequence"/>
</dbReference>
<accession>A0ABN3KJT0</accession>